<protein>
    <submittedName>
        <fullName evidence="1">Uncharacterized protein</fullName>
    </submittedName>
</protein>
<sequence>MTSPRTVSMCGELPYARDMNPESTRTAGPLIRAVALLQLKLLLGAARDLVLSPLTLAAALIDLALLKRQEPHFFRAVLRLGEHTEHWIDMWSGARDPQSPQRENVDALLARVEEVVRDPQTGARRARVLKRWAERQVARARQRAAQQIATRVTAEPD</sequence>
<keyword evidence="2" id="KW-1185">Reference proteome</keyword>
<proteinExistence type="predicted"/>
<evidence type="ECO:0000313" key="2">
    <source>
        <dbReference type="Proteomes" id="UP001501523"/>
    </source>
</evidence>
<dbReference type="Proteomes" id="UP001501523">
    <property type="component" value="Unassembled WGS sequence"/>
</dbReference>
<evidence type="ECO:0000313" key="1">
    <source>
        <dbReference type="EMBL" id="GAA0706556.1"/>
    </source>
</evidence>
<name>A0ABP3TIE5_9GAMM</name>
<reference evidence="2" key="1">
    <citation type="journal article" date="2019" name="Int. J. Syst. Evol. Microbiol.">
        <title>The Global Catalogue of Microorganisms (GCM) 10K type strain sequencing project: providing services to taxonomists for standard genome sequencing and annotation.</title>
        <authorList>
            <consortium name="The Broad Institute Genomics Platform"/>
            <consortium name="The Broad Institute Genome Sequencing Center for Infectious Disease"/>
            <person name="Wu L."/>
            <person name="Ma J."/>
        </authorList>
    </citation>
    <scope>NUCLEOTIDE SEQUENCE [LARGE SCALE GENOMIC DNA]</scope>
    <source>
        <strain evidence="2">JCM 15421</strain>
    </source>
</reference>
<accession>A0ABP3TIE5</accession>
<organism evidence="1 2">
    <name type="scientific">Dokdonella soli</name>
    <dbReference type="NCBI Taxonomy" id="529810"/>
    <lineage>
        <taxon>Bacteria</taxon>
        <taxon>Pseudomonadati</taxon>
        <taxon>Pseudomonadota</taxon>
        <taxon>Gammaproteobacteria</taxon>
        <taxon>Lysobacterales</taxon>
        <taxon>Rhodanobacteraceae</taxon>
        <taxon>Dokdonella</taxon>
    </lineage>
</organism>
<gene>
    <name evidence="1" type="ORF">GCM10009105_04710</name>
</gene>
<dbReference type="EMBL" id="BAAAEU010000002">
    <property type="protein sequence ID" value="GAA0706556.1"/>
    <property type="molecule type" value="Genomic_DNA"/>
</dbReference>
<comment type="caution">
    <text evidence="1">The sequence shown here is derived from an EMBL/GenBank/DDBJ whole genome shotgun (WGS) entry which is preliminary data.</text>
</comment>